<dbReference type="AlphaFoldDB" id="A0AAI9XGA7"/>
<dbReference type="Proteomes" id="UP001239213">
    <property type="component" value="Unassembled WGS sequence"/>
</dbReference>
<accession>A0AAI9XGA7</accession>
<proteinExistence type="predicted"/>
<evidence type="ECO:0000313" key="1">
    <source>
        <dbReference type="EMBL" id="KAK1448418.1"/>
    </source>
</evidence>
<dbReference type="EMBL" id="MPDP01000308">
    <property type="protein sequence ID" value="KAK1448418.1"/>
    <property type="molecule type" value="Genomic_DNA"/>
</dbReference>
<protein>
    <submittedName>
        <fullName evidence="1">Uncharacterized protein</fullName>
    </submittedName>
</protein>
<organism evidence="1 2">
    <name type="scientific">Colletotrichum cuscutae</name>
    <dbReference type="NCBI Taxonomy" id="1209917"/>
    <lineage>
        <taxon>Eukaryota</taxon>
        <taxon>Fungi</taxon>
        <taxon>Dikarya</taxon>
        <taxon>Ascomycota</taxon>
        <taxon>Pezizomycotina</taxon>
        <taxon>Sordariomycetes</taxon>
        <taxon>Hypocreomycetidae</taxon>
        <taxon>Glomerellales</taxon>
        <taxon>Glomerellaceae</taxon>
        <taxon>Colletotrichum</taxon>
        <taxon>Colletotrichum acutatum species complex</taxon>
    </lineage>
</organism>
<gene>
    <name evidence="1" type="ORF">CCUS01_11638</name>
</gene>
<sequence length="133" mass="14284">MNRTQMQIKDLAESGVRCQRKPEGGAAVPTTGRHDKASRSKELNILQPPTWADCLTLISLESLTGYNMSETLGLCSWMIGSVVSGLLDPHSTEACPSGVLLEMSLRAPTEELACTVPTERVQSSSTPLTPVTL</sequence>
<reference evidence="1" key="1">
    <citation type="submission" date="2016-11" db="EMBL/GenBank/DDBJ databases">
        <title>The genome sequence of Colletotrichum cuscutae.</title>
        <authorList>
            <person name="Baroncelli R."/>
        </authorList>
    </citation>
    <scope>NUCLEOTIDE SEQUENCE</scope>
    <source>
        <strain evidence="1">IMI 304802</strain>
    </source>
</reference>
<name>A0AAI9XGA7_9PEZI</name>
<keyword evidence="2" id="KW-1185">Reference proteome</keyword>
<evidence type="ECO:0000313" key="2">
    <source>
        <dbReference type="Proteomes" id="UP001239213"/>
    </source>
</evidence>
<comment type="caution">
    <text evidence="1">The sequence shown here is derived from an EMBL/GenBank/DDBJ whole genome shotgun (WGS) entry which is preliminary data.</text>
</comment>